<reference evidence="3 4" key="1">
    <citation type="submission" date="2024-02" db="EMBL/GenBank/DDBJ databases">
        <title>Bacterial strain from lacustrine sediment.</title>
        <authorList>
            <person name="Petit C."/>
            <person name="Fadhlaoui K."/>
        </authorList>
    </citation>
    <scope>NUCLEOTIDE SEQUENCE [LARGE SCALE GENOMIC DNA]</scope>
    <source>
        <strain evidence="3 4">IPX-CK</strain>
    </source>
</reference>
<keyword evidence="2 3" id="KW-0548">Nucleotidyltransferase</keyword>
<dbReference type="PANTHER" id="PTHR43015:SF1">
    <property type="entry name" value="D-RIBITOL-5-PHOSPHATE CYTIDYLYLTRANSFERASE"/>
    <property type="match status" value="1"/>
</dbReference>
<protein>
    <submittedName>
        <fullName evidence="3">IspD/TarI family cytidylyltransferase</fullName>
        <ecNumber evidence="3">2.7.7.-</ecNumber>
    </submittedName>
</protein>
<organism evidence="3 4">
    <name type="scientific">Kineothrix sedimenti</name>
    <dbReference type="NCBI Taxonomy" id="3123317"/>
    <lineage>
        <taxon>Bacteria</taxon>
        <taxon>Bacillati</taxon>
        <taxon>Bacillota</taxon>
        <taxon>Clostridia</taxon>
        <taxon>Lachnospirales</taxon>
        <taxon>Lachnospiraceae</taxon>
        <taxon>Kineothrix</taxon>
    </lineage>
</organism>
<dbReference type="RefSeq" id="WP_342758481.1">
    <property type="nucleotide sequence ID" value="NZ_CP146256.1"/>
</dbReference>
<dbReference type="InterPro" id="IPR034683">
    <property type="entry name" value="IspD/TarI"/>
</dbReference>
<evidence type="ECO:0000256" key="2">
    <source>
        <dbReference type="ARBA" id="ARBA00022695"/>
    </source>
</evidence>
<dbReference type="PANTHER" id="PTHR43015">
    <property type="entry name" value="D-RIBITOL-5-PHOSPHATE CYTIDYLYLTRANSFERASE"/>
    <property type="match status" value="1"/>
</dbReference>
<dbReference type="EMBL" id="CP146256">
    <property type="protein sequence ID" value="XAH74903.1"/>
    <property type="molecule type" value="Genomic_DNA"/>
</dbReference>
<dbReference type="CDD" id="cd02516">
    <property type="entry name" value="CDP-ME_synthetase"/>
    <property type="match status" value="1"/>
</dbReference>
<dbReference type="InterPro" id="IPR029044">
    <property type="entry name" value="Nucleotide-diphossugar_trans"/>
</dbReference>
<evidence type="ECO:0000256" key="1">
    <source>
        <dbReference type="ARBA" id="ARBA00022679"/>
    </source>
</evidence>
<name>A0ABZ3EXB0_9FIRM</name>
<proteinExistence type="predicted"/>
<keyword evidence="4" id="KW-1185">Reference proteome</keyword>
<accession>A0ABZ3EXB0</accession>
<evidence type="ECO:0000313" key="3">
    <source>
        <dbReference type="EMBL" id="XAH74903.1"/>
    </source>
</evidence>
<dbReference type="Proteomes" id="UP001451571">
    <property type="component" value="Chromosome"/>
</dbReference>
<dbReference type="Gene3D" id="3.90.550.10">
    <property type="entry name" value="Spore Coat Polysaccharide Biosynthesis Protein SpsA, Chain A"/>
    <property type="match status" value="1"/>
</dbReference>
<keyword evidence="1 3" id="KW-0808">Transferase</keyword>
<gene>
    <name evidence="3" type="ORF">V6984_03810</name>
</gene>
<sequence length="237" mass="26979">MNIAILLAGGYGARTEQDIPKQFINVYDKPLIIYTLENFERHPDIDAILVVCLEGWHEILRAYARQYHIDKLRWIVSGGNDGQESTRNGIKALKDVCDADDIIVVHDSIRPYLPGEVISDAIVKCRKYGSGLSAIRCQETIVRTENGICGADGIGRQEIMRVQTPQAYLYGNAAWAYEEAEKRNITNEVYINTLMLRLGETVYFSLGIEKNIKITTVDDLEMFKALCRMERESWIKE</sequence>
<dbReference type="GO" id="GO:0016779">
    <property type="term" value="F:nucleotidyltransferase activity"/>
    <property type="evidence" value="ECO:0007669"/>
    <property type="project" value="UniProtKB-KW"/>
</dbReference>
<evidence type="ECO:0000313" key="4">
    <source>
        <dbReference type="Proteomes" id="UP001451571"/>
    </source>
</evidence>
<dbReference type="SUPFAM" id="SSF53448">
    <property type="entry name" value="Nucleotide-diphospho-sugar transferases"/>
    <property type="match status" value="1"/>
</dbReference>
<dbReference type="EC" id="2.7.7.-" evidence="3"/>
<dbReference type="Pfam" id="PF01128">
    <property type="entry name" value="IspD"/>
    <property type="match status" value="1"/>
</dbReference>